<dbReference type="Proteomes" id="UP000246996">
    <property type="component" value="Chromosome"/>
</dbReference>
<reference evidence="2" key="1">
    <citation type="submission" date="2018-02" db="EMBL/GenBank/DDBJ databases">
        <title>The complete genome of bacterial strain SGAirxxxx.</title>
        <authorList>
            <person name="Schuster S.C."/>
        </authorList>
    </citation>
    <scope>NUCLEOTIDE SEQUENCE [LARGE SCALE GENOMIC DNA]</scope>
    <source>
        <strain evidence="2">SGAir0734</strain>
    </source>
</reference>
<dbReference type="EMBL" id="CP027303">
    <property type="protein sequence ID" value="AWO74053.1"/>
    <property type="molecule type" value="Genomic_DNA"/>
</dbReference>
<evidence type="ECO:0000313" key="1">
    <source>
        <dbReference type="EMBL" id="AWO74053.1"/>
    </source>
</evidence>
<protein>
    <submittedName>
        <fullName evidence="1">DUF962 domain-containing protein</fullName>
    </submittedName>
</protein>
<organism evidence="1 2">
    <name type="scientific">Geobacillus thermoleovorans</name>
    <name type="common">Bacillus thermoleovorans</name>
    <dbReference type="NCBI Taxonomy" id="33941"/>
    <lineage>
        <taxon>Bacteria</taxon>
        <taxon>Bacillati</taxon>
        <taxon>Bacillota</taxon>
        <taxon>Bacilli</taxon>
        <taxon>Bacillales</taxon>
        <taxon>Anoxybacillaceae</taxon>
        <taxon>Geobacillus</taxon>
        <taxon>Geobacillus thermoleovorans group</taxon>
    </lineage>
</organism>
<proteinExistence type="predicted"/>
<dbReference type="RefSeq" id="WP_011229842.1">
    <property type="nucleotide sequence ID" value="NZ_CP014335.1"/>
</dbReference>
<dbReference type="PANTHER" id="PTHR34205">
    <property type="entry name" value="TRANSMEMBRANE PROTEIN"/>
    <property type="match status" value="1"/>
</dbReference>
<dbReference type="KEGG" id="gtk:GT3570_01715"/>
<gene>
    <name evidence="1" type="ORF">C1N76_05450</name>
</gene>
<dbReference type="Pfam" id="PF06127">
    <property type="entry name" value="Mpo1-like"/>
    <property type="match status" value="1"/>
</dbReference>
<sequence>MIVQEMTARGERDIQFRDYEEFWPFYLTQHRKRATRRWHFVGTSFVFLFIIIAAVTGNAWWLLGAPIAAYTLAWFSHFFIEGNKPATFGHPLWSLRADFHMYGLMLAGRLGRELERIGLSEDRDVSQNG</sequence>
<dbReference type="GeneID" id="32062317"/>
<accession>A0A2Z3N841</accession>
<name>A0A2Z3N841_GEOTH</name>
<dbReference type="PANTHER" id="PTHR34205:SF2">
    <property type="entry name" value="DUF962 DOMAIN-CONTAINING PROTEIN"/>
    <property type="match status" value="1"/>
</dbReference>
<dbReference type="InterPro" id="IPR009305">
    <property type="entry name" value="Mpo1-like"/>
</dbReference>
<dbReference type="AlphaFoldDB" id="A0A2Z3N841"/>
<evidence type="ECO:0000313" key="2">
    <source>
        <dbReference type="Proteomes" id="UP000246996"/>
    </source>
</evidence>